<comment type="caution">
    <text evidence="1">The sequence shown here is derived from an EMBL/GenBank/DDBJ whole genome shotgun (WGS) entry which is preliminary data.</text>
</comment>
<evidence type="ECO:0000313" key="2">
    <source>
        <dbReference type="Proteomes" id="UP001066276"/>
    </source>
</evidence>
<reference evidence="1" key="1">
    <citation type="journal article" date="2022" name="bioRxiv">
        <title>Sequencing and chromosome-scale assembly of the giantPleurodeles waltlgenome.</title>
        <authorList>
            <person name="Brown T."/>
            <person name="Elewa A."/>
            <person name="Iarovenko S."/>
            <person name="Subramanian E."/>
            <person name="Araus A.J."/>
            <person name="Petzold A."/>
            <person name="Susuki M."/>
            <person name="Suzuki K.-i.T."/>
            <person name="Hayashi T."/>
            <person name="Toyoda A."/>
            <person name="Oliveira C."/>
            <person name="Osipova E."/>
            <person name="Leigh N.D."/>
            <person name="Simon A."/>
            <person name="Yun M.H."/>
        </authorList>
    </citation>
    <scope>NUCLEOTIDE SEQUENCE</scope>
    <source>
        <strain evidence="1">20211129_DDA</strain>
        <tissue evidence="1">Liver</tissue>
    </source>
</reference>
<proteinExistence type="predicted"/>
<gene>
    <name evidence="1" type="ORF">NDU88_002897</name>
</gene>
<dbReference type="Proteomes" id="UP001066276">
    <property type="component" value="Chromosome 11"/>
</dbReference>
<protein>
    <submittedName>
        <fullName evidence="1">Uncharacterized protein</fullName>
    </submittedName>
</protein>
<dbReference type="AlphaFoldDB" id="A0AAV7LFD4"/>
<name>A0AAV7LFD4_PLEWA</name>
<accession>A0AAV7LFD4</accession>
<dbReference type="EMBL" id="JANPWB010000015">
    <property type="protein sequence ID" value="KAJ1089752.1"/>
    <property type="molecule type" value="Genomic_DNA"/>
</dbReference>
<keyword evidence="2" id="KW-1185">Reference proteome</keyword>
<sequence>LRRDDVEKGIGVLNPTCNVDLGEDVAHVWTESEEEMFYHATYVKAGGCQ</sequence>
<feature type="non-terminal residue" evidence="1">
    <location>
        <position position="1"/>
    </location>
</feature>
<evidence type="ECO:0000313" key="1">
    <source>
        <dbReference type="EMBL" id="KAJ1089752.1"/>
    </source>
</evidence>
<organism evidence="1 2">
    <name type="scientific">Pleurodeles waltl</name>
    <name type="common">Iberian ribbed newt</name>
    <dbReference type="NCBI Taxonomy" id="8319"/>
    <lineage>
        <taxon>Eukaryota</taxon>
        <taxon>Metazoa</taxon>
        <taxon>Chordata</taxon>
        <taxon>Craniata</taxon>
        <taxon>Vertebrata</taxon>
        <taxon>Euteleostomi</taxon>
        <taxon>Amphibia</taxon>
        <taxon>Batrachia</taxon>
        <taxon>Caudata</taxon>
        <taxon>Salamandroidea</taxon>
        <taxon>Salamandridae</taxon>
        <taxon>Pleurodelinae</taxon>
        <taxon>Pleurodeles</taxon>
    </lineage>
</organism>
<feature type="non-terminal residue" evidence="1">
    <location>
        <position position="49"/>
    </location>
</feature>